<dbReference type="Proteomes" id="UP001597201">
    <property type="component" value="Unassembled WGS sequence"/>
</dbReference>
<comment type="caution">
    <text evidence="1">The sequence shown here is derived from an EMBL/GenBank/DDBJ whole genome shotgun (WGS) entry which is preliminary data.</text>
</comment>
<dbReference type="EMBL" id="JBHTMY010000003">
    <property type="protein sequence ID" value="MFD1316275.1"/>
    <property type="molecule type" value="Genomic_DNA"/>
</dbReference>
<evidence type="ECO:0000313" key="1">
    <source>
        <dbReference type="EMBL" id="MFD1316275.1"/>
    </source>
</evidence>
<gene>
    <name evidence="1" type="ORF">ACFQ39_11660</name>
</gene>
<accession>A0ABW3Y4C2</accession>
<dbReference type="PROSITE" id="PS51257">
    <property type="entry name" value="PROKAR_LIPOPROTEIN"/>
    <property type="match status" value="1"/>
</dbReference>
<dbReference type="RefSeq" id="WP_377179097.1">
    <property type="nucleotide sequence ID" value="NZ_JBHTMY010000003.1"/>
</dbReference>
<evidence type="ECO:0008006" key="3">
    <source>
        <dbReference type="Google" id="ProtNLM"/>
    </source>
</evidence>
<evidence type="ECO:0000313" key="2">
    <source>
        <dbReference type="Proteomes" id="UP001597201"/>
    </source>
</evidence>
<organism evidence="1 2">
    <name type="scientific">Namhaeicola litoreus</name>
    <dbReference type="NCBI Taxonomy" id="1052145"/>
    <lineage>
        <taxon>Bacteria</taxon>
        <taxon>Pseudomonadati</taxon>
        <taxon>Bacteroidota</taxon>
        <taxon>Flavobacteriia</taxon>
        <taxon>Flavobacteriales</taxon>
        <taxon>Flavobacteriaceae</taxon>
        <taxon>Namhaeicola</taxon>
    </lineage>
</organism>
<protein>
    <recommendedName>
        <fullName evidence="3">Gliding motility-associated lipoprotein GldD</fullName>
    </recommendedName>
</protein>
<sequence>MNRFFTLLLLTLFLSIISCKKSEIGNQMGCVSHKSFSDTKVYKDALKKFKLELPKDWKTQLYVDEYKSEIYTADTTIELTSSFILDVAWHQGSVEFNEEFVKKFVDIQLKNELLLLEQGEMTVKGFPAFYDHSKGHQNGFDFNFIQIYIKTKPDEYYTLSSKVYGIENIDERLCTSLAILDDLEFIE</sequence>
<name>A0ABW3Y4C2_9FLAO</name>
<keyword evidence="2" id="KW-1185">Reference proteome</keyword>
<reference evidence="2" key="1">
    <citation type="journal article" date="2019" name="Int. J. Syst. Evol. Microbiol.">
        <title>The Global Catalogue of Microorganisms (GCM) 10K type strain sequencing project: providing services to taxonomists for standard genome sequencing and annotation.</title>
        <authorList>
            <consortium name="The Broad Institute Genomics Platform"/>
            <consortium name="The Broad Institute Genome Sequencing Center for Infectious Disease"/>
            <person name="Wu L."/>
            <person name="Ma J."/>
        </authorList>
    </citation>
    <scope>NUCLEOTIDE SEQUENCE [LARGE SCALE GENOMIC DNA]</scope>
    <source>
        <strain evidence="2">CCUG 61485</strain>
    </source>
</reference>
<proteinExistence type="predicted"/>